<keyword evidence="10" id="KW-0325">Glycoprotein</keyword>
<dbReference type="PANTHER" id="PTHR48062">
    <property type="entry name" value="RECEPTOR-LIKE PROTEIN 14"/>
    <property type="match status" value="1"/>
</dbReference>
<keyword evidence="4" id="KW-0433">Leucine-rich repeat</keyword>
<keyword evidence="9 11" id="KW-0472">Membrane</keyword>
<feature type="chain" id="PRO_5019401012" evidence="12">
    <location>
        <begin position="25"/>
        <end position="804"/>
    </location>
</feature>
<dbReference type="PANTHER" id="PTHR48062:SF52">
    <property type="entry name" value="RECEPTOR-LIKE PROTEIN 8-RELATED"/>
    <property type="match status" value="1"/>
</dbReference>
<dbReference type="Gene3D" id="3.80.10.10">
    <property type="entry name" value="Ribonuclease Inhibitor"/>
    <property type="match status" value="3"/>
</dbReference>
<dbReference type="InterPro" id="IPR001611">
    <property type="entry name" value="Leu-rich_rpt"/>
</dbReference>
<evidence type="ECO:0000256" key="10">
    <source>
        <dbReference type="ARBA" id="ARBA00023180"/>
    </source>
</evidence>
<evidence type="ECO:0000259" key="13">
    <source>
        <dbReference type="Pfam" id="PF08263"/>
    </source>
</evidence>
<keyword evidence="14" id="KW-0808">Transferase</keyword>
<dbReference type="Pfam" id="PF00560">
    <property type="entry name" value="LRR_1"/>
    <property type="match status" value="4"/>
</dbReference>
<dbReference type="PRINTS" id="PR00019">
    <property type="entry name" value="LEURICHRPT"/>
</dbReference>
<evidence type="ECO:0000256" key="12">
    <source>
        <dbReference type="SAM" id="SignalP"/>
    </source>
</evidence>
<dbReference type="InterPro" id="IPR032675">
    <property type="entry name" value="LRR_dom_sf"/>
</dbReference>
<evidence type="ECO:0000256" key="8">
    <source>
        <dbReference type="ARBA" id="ARBA00022989"/>
    </source>
</evidence>
<dbReference type="FunFam" id="3.80.10.10:FF:000111">
    <property type="entry name" value="LRR receptor-like serine/threonine-protein kinase ERECTA"/>
    <property type="match status" value="1"/>
</dbReference>
<evidence type="ECO:0000256" key="2">
    <source>
        <dbReference type="ARBA" id="ARBA00009592"/>
    </source>
</evidence>
<organism evidence="14 15">
    <name type="scientific">Cinnamomum micranthum f. kanehirae</name>
    <dbReference type="NCBI Taxonomy" id="337451"/>
    <lineage>
        <taxon>Eukaryota</taxon>
        <taxon>Viridiplantae</taxon>
        <taxon>Streptophyta</taxon>
        <taxon>Embryophyta</taxon>
        <taxon>Tracheophyta</taxon>
        <taxon>Spermatophyta</taxon>
        <taxon>Magnoliopsida</taxon>
        <taxon>Magnoliidae</taxon>
        <taxon>Laurales</taxon>
        <taxon>Lauraceae</taxon>
        <taxon>Cinnamomum</taxon>
    </lineage>
</organism>
<dbReference type="SMART" id="SM00369">
    <property type="entry name" value="LRR_TYP"/>
    <property type="match status" value="6"/>
</dbReference>
<sequence>MGWTSVCCFWVLFVFQLWVYGCSGCSDEEKSALLELKSSMNHPNEVGINCCKWDGVTCNSRTRRVVKLGLSSYTRLSKGVSGDWYLNASLLLPFTELQSLELRENSMRGLIDGEGLCKFKDLQRLDLSHNYFDGPLPINAVENLTSLKTIGLAGNWFNDSQSIQEKVDVFFSIPLEFCKLKDLQRLDLSHNNFEGPIPSCFSNLTSLQLLNLSNNGFSGMIPTSTTGNDESKGPLPIKGFCKLKDIKWLDLSFNHFEGSIPSCLSDFSNLQLLDLSNNGFSGKIPASTFSNVTSLSYLSLAKNNFSGIVEFRSFAHLSKLKEFVLSDNDLEVETEYPRLNFTFQLTALGLSNCKLSTLAVAFLTSCIVNLDNNDFVGTIPPSLFNVSWLWGLDVGDNHLSGRIPSQIGDNLVLSTLILRGNHFDGLVPFEICKLRYLQFLDLSDNSLSGPIPSCSNFTYLKFMHLENNSFSGFIPRALSSSSSLMSLNIRHNYIDGVIPVWIDRLSRLRILLMKGNNLYGHIPNELCQLKNLNLLDLSYNNLFGSLPSCLNNLTFGRTIFFDDFGVSGDSSSYFSSPSNVYTFGTIFDEATEELKEVEFVTKRMENSYKGGVLNYMSGIDVSCNQLTGEIPHEMGQLSGLHSMNLSYNQFAGLIPATFKKLSQIESLDLSHNKLNGTIPSELTELYSLSVFSVAYNNLSGRTPDMKSQFSAFSESSYEGNPLLCGPPLSRSCISTAPIGEVPEEDDDSIVSFYGSFVGSYLVFLIGTVGVLYFTSQWRAMCFLYIVDSWCAFRLYKLCRLCNCK</sequence>
<evidence type="ECO:0000313" key="15">
    <source>
        <dbReference type="Proteomes" id="UP000283530"/>
    </source>
</evidence>
<dbReference type="AlphaFoldDB" id="A0A443NAN5"/>
<keyword evidence="5 11" id="KW-0812">Transmembrane</keyword>
<keyword evidence="7" id="KW-0677">Repeat</keyword>
<evidence type="ECO:0000256" key="4">
    <source>
        <dbReference type="ARBA" id="ARBA00022614"/>
    </source>
</evidence>
<dbReference type="STRING" id="337451.A0A443NAN5"/>
<comment type="subcellular location">
    <subcellularLocation>
        <location evidence="1">Cell membrane</location>
        <topology evidence="1">Single-pass type I membrane protein</topology>
    </subcellularLocation>
</comment>
<keyword evidence="6 12" id="KW-0732">Signal</keyword>
<dbReference type="Pfam" id="PF08263">
    <property type="entry name" value="LRRNT_2"/>
    <property type="match status" value="1"/>
</dbReference>
<dbReference type="InterPro" id="IPR051502">
    <property type="entry name" value="RLP_Defense_Trigger"/>
</dbReference>
<keyword evidence="8 11" id="KW-1133">Transmembrane helix</keyword>
<protein>
    <submittedName>
        <fullName evidence="14">Putative LRR receptor-like serine/threonine-protein kinase</fullName>
    </submittedName>
</protein>
<dbReference type="GO" id="GO:0005886">
    <property type="term" value="C:plasma membrane"/>
    <property type="evidence" value="ECO:0007669"/>
    <property type="project" value="UniProtKB-SubCell"/>
</dbReference>
<keyword evidence="14" id="KW-0675">Receptor</keyword>
<keyword evidence="14" id="KW-0418">Kinase</keyword>
<feature type="transmembrane region" description="Helical" evidence="11">
    <location>
        <begin position="752"/>
        <end position="773"/>
    </location>
</feature>
<proteinExistence type="inferred from homology"/>
<accession>A0A443NAN5</accession>
<evidence type="ECO:0000313" key="14">
    <source>
        <dbReference type="EMBL" id="RWR75585.1"/>
    </source>
</evidence>
<feature type="domain" description="Leucine-rich repeat-containing N-terminal plant-type" evidence="13">
    <location>
        <begin position="27"/>
        <end position="59"/>
    </location>
</feature>
<dbReference type="GO" id="GO:0016301">
    <property type="term" value="F:kinase activity"/>
    <property type="evidence" value="ECO:0007669"/>
    <property type="project" value="UniProtKB-KW"/>
</dbReference>
<keyword evidence="15" id="KW-1185">Reference proteome</keyword>
<dbReference type="Pfam" id="PF13855">
    <property type="entry name" value="LRR_8"/>
    <property type="match status" value="3"/>
</dbReference>
<dbReference type="InterPro" id="IPR003591">
    <property type="entry name" value="Leu-rich_rpt_typical-subtyp"/>
</dbReference>
<comment type="caution">
    <text evidence="14">The sequence shown here is derived from an EMBL/GenBank/DDBJ whole genome shotgun (WGS) entry which is preliminary data.</text>
</comment>
<evidence type="ECO:0000256" key="1">
    <source>
        <dbReference type="ARBA" id="ARBA00004251"/>
    </source>
</evidence>
<feature type="signal peptide" evidence="12">
    <location>
        <begin position="1"/>
        <end position="24"/>
    </location>
</feature>
<gene>
    <name evidence="14" type="ORF">CKAN_00397500</name>
</gene>
<reference evidence="14 15" key="1">
    <citation type="journal article" date="2019" name="Nat. Plants">
        <title>Stout camphor tree genome fills gaps in understanding of flowering plant genome evolution.</title>
        <authorList>
            <person name="Chaw S.M."/>
            <person name="Liu Y.C."/>
            <person name="Wu Y.W."/>
            <person name="Wang H.Y."/>
            <person name="Lin C.I."/>
            <person name="Wu C.S."/>
            <person name="Ke H.M."/>
            <person name="Chang L.Y."/>
            <person name="Hsu C.Y."/>
            <person name="Yang H.T."/>
            <person name="Sudianto E."/>
            <person name="Hsu M.H."/>
            <person name="Wu K.P."/>
            <person name="Wang L.N."/>
            <person name="Leebens-Mack J.H."/>
            <person name="Tsai I.J."/>
        </authorList>
    </citation>
    <scope>NUCLEOTIDE SEQUENCE [LARGE SCALE GENOMIC DNA]</scope>
    <source>
        <strain evidence="15">cv. Chaw 1501</strain>
        <tissue evidence="14">Young leaves</tissue>
    </source>
</reference>
<evidence type="ECO:0000256" key="9">
    <source>
        <dbReference type="ARBA" id="ARBA00023136"/>
    </source>
</evidence>
<keyword evidence="3" id="KW-1003">Cell membrane</keyword>
<dbReference type="OrthoDB" id="4691307at2759"/>
<evidence type="ECO:0000256" key="6">
    <source>
        <dbReference type="ARBA" id="ARBA00022729"/>
    </source>
</evidence>
<name>A0A443NAN5_9MAGN</name>
<evidence type="ECO:0000256" key="11">
    <source>
        <dbReference type="SAM" id="Phobius"/>
    </source>
</evidence>
<dbReference type="FunFam" id="3.80.10.10:FF:000095">
    <property type="entry name" value="LRR receptor-like serine/threonine-protein kinase GSO1"/>
    <property type="match status" value="1"/>
</dbReference>
<evidence type="ECO:0000256" key="3">
    <source>
        <dbReference type="ARBA" id="ARBA00022475"/>
    </source>
</evidence>
<comment type="similarity">
    <text evidence="2">Belongs to the RLP family.</text>
</comment>
<dbReference type="SMART" id="SM00365">
    <property type="entry name" value="LRR_SD22"/>
    <property type="match status" value="5"/>
</dbReference>
<dbReference type="EMBL" id="QPKB01000002">
    <property type="protein sequence ID" value="RWR75585.1"/>
    <property type="molecule type" value="Genomic_DNA"/>
</dbReference>
<dbReference type="InterPro" id="IPR013210">
    <property type="entry name" value="LRR_N_plant-typ"/>
</dbReference>
<evidence type="ECO:0000256" key="5">
    <source>
        <dbReference type="ARBA" id="ARBA00022692"/>
    </source>
</evidence>
<dbReference type="SUPFAM" id="SSF52058">
    <property type="entry name" value="L domain-like"/>
    <property type="match status" value="3"/>
</dbReference>
<dbReference type="Proteomes" id="UP000283530">
    <property type="component" value="Unassembled WGS sequence"/>
</dbReference>
<evidence type="ECO:0000256" key="7">
    <source>
        <dbReference type="ARBA" id="ARBA00022737"/>
    </source>
</evidence>